<feature type="domain" description="HTH tetR-type" evidence="6">
    <location>
        <begin position="52"/>
        <end position="112"/>
    </location>
</feature>
<evidence type="ECO:0000256" key="1">
    <source>
        <dbReference type="ARBA" id="ARBA00023015"/>
    </source>
</evidence>
<gene>
    <name evidence="7" type="ORF">GCM10010994_53730</name>
</gene>
<evidence type="ECO:0000313" key="8">
    <source>
        <dbReference type="Proteomes" id="UP000637002"/>
    </source>
</evidence>
<feature type="compositionally biased region" description="Basic and acidic residues" evidence="5">
    <location>
        <begin position="1"/>
        <end position="15"/>
    </location>
</feature>
<dbReference type="Gene3D" id="1.10.10.60">
    <property type="entry name" value="Homeodomain-like"/>
    <property type="match status" value="1"/>
</dbReference>
<dbReference type="FunFam" id="1.10.10.60:FF:000141">
    <property type="entry name" value="TetR family transcriptional regulator"/>
    <property type="match status" value="1"/>
</dbReference>
<protein>
    <recommendedName>
        <fullName evidence="6">HTH tetR-type domain-containing protein</fullName>
    </recommendedName>
</protein>
<sequence>MENCRGRADSARNGRDPGAAPEQRYAVTTNALAKSLSLPARRSGRPSRKAAGDLTHRVLDAATALFLRSGFDATSMEAIAAAAGVAKRTVYSRFATKAQVFDAVIHRVVERNLGPLEGAPALEGLLEERLSQLVCHLLEWILTPEIIALDRITTSEVERFPELARTVFEGPVARSVRLVEDVLKDAVGRGEAEIEDIAFAAQQLMQAATGPAFYLAVHGLEAADFTEAKRERAERSIRLFLRGCRPAPRTP</sequence>
<dbReference type="Gene3D" id="1.10.357.10">
    <property type="entry name" value="Tetracycline Repressor, domain 2"/>
    <property type="match status" value="1"/>
</dbReference>
<accession>A0A916UVS7</accession>
<dbReference type="PANTHER" id="PTHR30055:SF146">
    <property type="entry name" value="HTH-TYPE TRANSCRIPTIONAL DUAL REGULATOR CECR"/>
    <property type="match status" value="1"/>
</dbReference>
<comment type="caution">
    <text evidence="7">The sequence shown here is derived from an EMBL/GenBank/DDBJ whole genome shotgun (WGS) entry which is preliminary data.</text>
</comment>
<dbReference type="InterPro" id="IPR036271">
    <property type="entry name" value="Tet_transcr_reg_TetR-rel_C_sf"/>
</dbReference>
<name>A0A916UVS7_9HYPH</name>
<dbReference type="PANTHER" id="PTHR30055">
    <property type="entry name" value="HTH-TYPE TRANSCRIPTIONAL REGULATOR RUTR"/>
    <property type="match status" value="1"/>
</dbReference>
<evidence type="ECO:0000256" key="4">
    <source>
        <dbReference type="PROSITE-ProRule" id="PRU00335"/>
    </source>
</evidence>
<dbReference type="SUPFAM" id="SSF46689">
    <property type="entry name" value="Homeodomain-like"/>
    <property type="match status" value="1"/>
</dbReference>
<dbReference type="InterPro" id="IPR009057">
    <property type="entry name" value="Homeodomain-like_sf"/>
</dbReference>
<keyword evidence="1" id="KW-0805">Transcription regulation</keyword>
<keyword evidence="2 4" id="KW-0238">DNA-binding</keyword>
<dbReference type="Pfam" id="PF14246">
    <property type="entry name" value="TetR_C_7"/>
    <property type="match status" value="1"/>
</dbReference>
<reference evidence="7" key="2">
    <citation type="submission" date="2020-09" db="EMBL/GenBank/DDBJ databases">
        <authorList>
            <person name="Sun Q."/>
            <person name="Zhou Y."/>
        </authorList>
    </citation>
    <scope>NUCLEOTIDE SEQUENCE</scope>
    <source>
        <strain evidence="7">CGMCC 1.12919</strain>
    </source>
</reference>
<dbReference type="PROSITE" id="PS01081">
    <property type="entry name" value="HTH_TETR_1"/>
    <property type="match status" value="1"/>
</dbReference>
<organism evidence="7 8">
    <name type="scientific">Chelatococcus reniformis</name>
    <dbReference type="NCBI Taxonomy" id="1494448"/>
    <lineage>
        <taxon>Bacteria</taxon>
        <taxon>Pseudomonadati</taxon>
        <taxon>Pseudomonadota</taxon>
        <taxon>Alphaproteobacteria</taxon>
        <taxon>Hyphomicrobiales</taxon>
        <taxon>Chelatococcaceae</taxon>
        <taxon>Chelatococcus</taxon>
    </lineage>
</organism>
<proteinExistence type="predicted"/>
<dbReference type="Pfam" id="PF00440">
    <property type="entry name" value="TetR_N"/>
    <property type="match status" value="1"/>
</dbReference>
<dbReference type="PRINTS" id="PR00455">
    <property type="entry name" value="HTHTETR"/>
</dbReference>
<evidence type="ECO:0000256" key="5">
    <source>
        <dbReference type="SAM" id="MobiDB-lite"/>
    </source>
</evidence>
<evidence type="ECO:0000313" key="7">
    <source>
        <dbReference type="EMBL" id="GGC89140.1"/>
    </source>
</evidence>
<reference evidence="7" key="1">
    <citation type="journal article" date="2014" name="Int. J. Syst. Evol. Microbiol.">
        <title>Complete genome sequence of Corynebacterium casei LMG S-19264T (=DSM 44701T), isolated from a smear-ripened cheese.</title>
        <authorList>
            <consortium name="US DOE Joint Genome Institute (JGI-PGF)"/>
            <person name="Walter F."/>
            <person name="Albersmeier A."/>
            <person name="Kalinowski J."/>
            <person name="Ruckert C."/>
        </authorList>
    </citation>
    <scope>NUCLEOTIDE SEQUENCE</scope>
    <source>
        <strain evidence="7">CGMCC 1.12919</strain>
    </source>
</reference>
<keyword evidence="3" id="KW-0804">Transcription</keyword>
<dbReference type="PROSITE" id="PS50977">
    <property type="entry name" value="HTH_TETR_2"/>
    <property type="match status" value="1"/>
</dbReference>
<dbReference type="InterPro" id="IPR001647">
    <property type="entry name" value="HTH_TetR"/>
</dbReference>
<evidence type="ECO:0000256" key="2">
    <source>
        <dbReference type="ARBA" id="ARBA00023125"/>
    </source>
</evidence>
<feature type="DNA-binding region" description="H-T-H motif" evidence="4">
    <location>
        <begin position="75"/>
        <end position="94"/>
    </location>
</feature>
<dbReference type="GO" id="GO:0003700">
    <property type="term" value="F:DNA-binding transcription factor activity"/>
    <property type="evidence" value="ECO:0007669"/>
    <property type="project" value="TreeGrafter"/>
</dbReference>
<feature type="region of interest" description="Disordered" evidence="5">
    <location>
        <begin position="1"/>
        <end position="21"/>
    </location>
</feature>
<dbReference type="InterPro" id="IPR039536">
    <property type="entry name" value="TetR_C_Proteobacteria"/>
</dbReference>
<dbReference type="Proteomes" id="UP000637002">
    <property type="component" value="Unassembled WGS sequence"/>
</dbReference>
<evidence type="ECO:0000259" key="6">
    <source>
        <dbReference type="PROSITE" id="PS50977"/>
    </source>
</evidence>
<dbReference type="InterPro" id="IPR050109">
    <property type="entry name" value="HTH-type_TetR-like_transc_reg"/>
</dbReference>
<dbReference type="InterPro" id="IPR023772">
    <property type="entry name" value="DNA-bd_HTH_TetR-type_CS"/>
</dbReference>
<dbReference type="EMBL" id="BMGG01000011">
    <property type="protein sequence ID" value="GGC89140.1"/>
    <property type="molecule type" value="Genomic_DNA"/>
</dbReference>
<keyword evidence="8" id="KW-1185">Reference proteome</keyword>
<dbReference type="SUPFAM" id="SSF48498">
    <property type="entry name" value="Tetracyclin repressor-like, C-terminal domain"/>
    <property type="match status" value="1"/>
</dbReference>
<evidence type="ECO:0000256" key="3">
    <source>
        <dbReference type="ARBA" id="ARBA00023163"/>
    </source>
</evidence>
<dbReference type="GO" id="GO:0000976">
    <property type="term" value="F:transcription cis-regulatory region binding"/>
    <property type="evidence" value="ECO:0007669"/>
    <property type="project" value="TreeGrafter"/>
</dbReference>
<dbReference type="AlphaFoldDB" id="A0A916UVS7"/>